<dbReference type="InterPro" id="IPR036397">
    <property type="entry name" value="RNaseH_sf"/>
</dbReference>
<reference evidence="1" key="1">
    <citation type="submission" date="2020-08" db="EMBL/GenBank/DDBJ databases">
        <title>Multicomponent nature underlies the extraordinary mechanical properties of spider dragline silk.</title>
        <authorList>
            <person name="Kono N."/>
            <person name="Nakamura H."/>
            <person name="Mori M."/>
            <person name="Yoshida Y."/>
            <person name="Ohtoshi R."/>
            <person name="Malay A.D."/>
            <person name="Moran D.A.P."/>
            <person name="Tomita M."/>
            <person name="Numata K."/>
            <person name="Arakawa K."/>
        </authorList>
    </citation>
    <scope>NUCLEOTIDE SEQUENCE</scope>
</reference>
<dbReference type="Proteomes" id="UP000887013">
    <property type="component" value="Unassembled WGS sequence"/>
</dbReference>
<proteinExistence type="predicted"/>
<sequence length="96" mass="11283">MTNIIQPFCKPSSQEMRAGVEVANNAMMLTGFLRPKKSHLQKFRTKTILVAFFDCNRMIHQKFVSKGQTVNAEYYDAIRKLLLLHIQRVHPQMYKR</sequence>
<evidence type="ECO:0000313" key="1">
    <source>
        <dbReference type="EMBL" id="GFT57540.1"/>
    </source>
</evidence>
<dbReference type="EMBL" id="BMAW01066989">
    <property type="protein sequence ID" value="GFT57540.1"/>
    <property type="molecule type" value="Genomic_DNA"/>
</dbReference>
<comment type="caution">
    <text evidence="1">The sequence shown here is derived from an EMBL/GenBank/DDBJ whole genome shotgun (WGS) entry which is preliminary data.</text>
</comment>
<dbReference type="GO" id="GO:0003676">
    <property type="term" value="F:nucleic acid binding"/>
    <property type="evidence" value="ECO:0007669"/>
    <property type="project" value="InterPro"/>
</dbReference>
<organism evidence="1 2">
    <name type="scientific">Nephila pilipes</name>
    <name type="common">Giant wood spider</name>
    <name type="synonym">Nephila maculata</name>
    <dbReference type="NCBI Taxonomy" id="299642"/>
    <lineage>
        <taxon>Eukaryota</taxon>
        <taxon>Metazoa</taxon>
        <taxon>Ecdysozoa</taxon>
        <taxon>Arthropoda</taxon>
        <taxon>Chelicerata</taxon>
        <taxon>Arachnida</taxon>
        <taxon>Araneae</taxon>
        <taxon>Araneomorphae</taxon>
        <taxon>Entelegynae</taxon>
        <taxon>Araneoidea</taxon>
        <taxon>Nephilidae</taxon>
        <taxon>Nephila</taxon>
    </lineage>
</organism>
<dbReference type="Gene3D" id="3.30.420.10">
    <property type="entry name" value="Ribonuclease H-like superfamily/Ribonuclease H"/>
    <property type="match status" value="1"/>
</dbReference>
<dbReference type="AlphaFoldDB" id="A0A8X6PAG0"/>
<keyword evidence="2" id="KW-1185">Reference proteome</keyword>
<evidence type="ECO:0000313" key="2">
    <source>
        <dbReference type="Proteomes" id="UP000887013"/>
    </source>
</evidence>
<gene>
    <name evidence="1" type="ORF">NPIL_695761</name>
</gene>
<protein>
    <submittedName>
        <fullName evidence="1">Uncharacterized protein</fullName>
    </submittedName>
</protein>
<accession>A0A8X6PAG0</accession>
<dbReference type="OrthoDB" id="616263at2759"/>
<name>A0A8X6PAG0_NEPPI</name>